<feature type="compositionally biased region" description="Basic residues" evidence="1">
    <location>
        <begin position="636"/>
        <end position="647"/>
    </location>
</feature>
<feature type="compositionally biased region" description="Polar residues" evidence="1">
    <location>
        <begin position="22"/>
        <end position="45"/>
    </location>
</feature>
<organism evidence="2">
    <name type="scientific">Bactrocera latifrons</name>
    <name type="common">Malaysian fruit fly</name>
    <name type="synonym">Chaetodacus latifrons</name>
    <dbReference type="NCBI Taxonomy" id="174628"/>
    <lineage>
        <taxon>Eukaryota</taxon>
        <taxon>Metazoa</taxon>
        <taxon>Ecdysozoa</taxon>
        <taxon>Arthropoda</taxon>
        <taxon>Hexapoda</taxon>
        <taxon>Insecta</taxon>
        <taxon>Pterygota</taxon>
        <taxon>Neoptera</taxon>
        <taxon>Endopterygota</taxon>
        <taxon>Diptera</taxon>
        <taxon>Brachycera</taxon>
        <taxon>Muscomorpha</taxon>
        <taxon>Tephritoidea</taxon>
        <taxon>Tephritidae</taxon>
        <taxon>Bactrocera</taxon>
        <taxon>Bactrocera</taxon>
    </lineage>
</organism>
<feature type="region of interest" description="Disordered" evidence="1">
    <location>
        <begin position="1"/>
        <end position="131"/>
    </location>
</feature>
<feature type="region of interest" description="Disordered" evidence="1">
    <location>
        <begin position="210"/>
        <end position="235"/>
    </location>
</feature>
<feature type="region of interest" description="Disordered" evidence="1">
    <location>
        <begin position="613"/>
        <end position="647"/>
    </location>
</feature>
<feature type="compositionally biased region" description="Polar residues" evidence="1">
    <location>
        <begin position="185"/>
        <end position="195"/>
    </location>
</feature>
<gene>
    <name evidence="2" type="ORF">c1_g1_i1</name>
</gene>
<feature type="compositionally biased region" description="Basic and acidic residues" evidence="1">
    <location>
        <begin position="46"/>
        <end position="55"/>
    </location>
</feature>
<sequence length="647" mass="72288">MSFFRNFRAKTRSKSTSRDTTPVNTNSRPGSVISNTTTHTLGSYSSRRESIDSRTDSLLNRSDTFILNSDQEDKEESKQNSSNSSTLEKKSKKSKVLSKFATFTKRKKTPTPEKVDNLEHHPSDNATNTYYKWKADGPTSAHTLDYDSQSDPFNFLYEQHSSLKEMQQGSSSGSMHSSHSSNSSVHNQPFDSSTYRKGKIPTQLKEQLSQLKTQTKPDLHEDEEPTAEQESAADKYKTVTLNSFRKSFREKFLLNQHNPPHNPAWFVEVEPPKCETLARYESKENRPDFLVFENENYRPNSRSPVRDSKERTPRNNSRSPVKRNETFRMERPTFDATKTSIEHHKGIATPAEPSIRIEIKNSIAPNMPSRMVPVGVAKPMLSPHNMQESYHSTTARSNAAVTANAVQPIKPNKVVGRDKSPLHNWGKPITVTPVRYPTAAKSGATTTTTGRYQTLVQIRNEANAKAAPTSNQTQRSPVSRSRLSTRIQLGGAGGSPTLQKRLNTPGTRHSLATPLQSATLNSYELLKNTPVLATKSAVEPRKLQQPKHTYFGDAALHTANSNSNGKNISTTTFSMGRTPVHSTIGGFGGASSYATSASRLQQPQVLRATGGGANYRTQQQQQQQQQHQRVLVPMQRRSRSPIKIPWR</sequence>
<feature type="region of interest" description="Disordered" evidence="1">
    <location>
        <begin position="462"/>
        <end position="481"/>
    </location>
</feature>
<feature type="compositionally biased region" description="Polar residues" evidence="1">
    <location>
        <begin position="56"/>
        <end position="69"/>
    </location>
</feature>
<proteinExistence type="predicted"/>
<evidence type="ECO:0000256" key="1">
    <source>
        <dbReference type="SAM" id="MobiDB-lite"/>
    </source>
</evidence>
<dbReference type="AlphaFoldDB" id="A0A0K8VGD0"/>
<feature type="compositionally biased region" description="Low complexity" evidence="1">
    <location>
        <begin position="166"/>
        <end position="184"/>
    </location>
</feature>
<feature type="region of interest" description="Disordered" evidence="1">
    <location>
        <begin position="291"/>
        <end position="332"/>
    </location>
</feature>
<protein>
    <submittedName>
        <fullName evidence="2">Uncharacterized protein</fullName>
    </submittedName>
</protein>
<dbReference type="EMBL" id="GDHF01014402">
    <property type="protein sequence ID" value="JAI37912.1"/>
    <property type="molecule type" value="Transcribed_RNA"/>
</dbReference>
<evidence type="ECO:0000313" key="2">
    <source>
        <dbReference type="EMBL" id="JAI37912.1"/>
    </source>
</evidence>
<reference evidence="2" key="1">
    <citation type="submission" date="2015-06" db="EMBL/GenBank/DDBJ databases">
        <authorList>
            <person name="Hoefler B.C."/>
            <person name="Straight P.D."/>
        </authorList>
    </citation>
    <scope>NUCLEOTIDE SEQUENCE</scope>
</reference>
<feature type="compositionally biased region" description="Low complexity" evidence="1">
    <location>
        <begin position="618"/>
        <end position="628"/>
    </location>
</feature>
<name>A0A0K8VGD0_BACLA</name>
<feature type="compositionally biased region" description="Basic and acidic residues" evidence="1">
    <location>
        <begin position="110"/>
        <end position="123"/>
    </location>
</feature>
<feature type="compositionally biased region" description="Basic and acidic residues" evidence="1">
    <location>
        <begin position="304"/>
        <end position="313"/>
    </location>
</feature>
<feature type="compositionally biased region" description="Basic and acidic residues" evidence="1">
    <location>
        <begin position="322"/>
        <end position="332"/>
    </location>
</feature>
<feature type="region of interest" description="Disordered" evidence="1">
    <location>
        <begin position="163"/>
        <end position="197"/>
    </location>
</feature>
<dbReference type="OrthoDB" id="8019387at2759"/>
<feature type="compositionally biased region" description="Polar residues" evidence="1">
    <location>
        <begin position="468"/>
        <end position="481"/>
    </location>
</feature>
<accession>A0A0K8VGD0</accession>